<dbReference type="Pfam" id="PF17938">
    <property type="entry name" value="TetR_C_29"/>
    <property type="match status" value="1"/>
</dbReference>
<dbReference type="SUPFAM" id="SSF46689">
    <property type="entry name" value="Homeodomain-like"/>
    <property type="match status" value="1"/>
</dbReference>
<dbReference type="GO" id="GO:0003677">
    <property type="term" value="F:DNA binding"/>
    <property type="evidence" value="ECO:0007669"/>
    <property type="project" value="UniProtKB-UniRule"/>
</dbReference>
<protein>
    <submittedName>
        <fullName evidence="5">TetR/AcrR family transcriptional regulator</fullName>
    </submittedName>
</protein>
<dbReference type="InterPro" id="IPR050109">
    <property type="entry name" value="HTH-type_TetR-like_transc_reg"/>
</dbReference>
<feature type="region of interest" description="Disordered" evidence="3">
    <location>
        <begin position="1"/>
        <end position="36"/>
    </location>
</feature>
<dbReference type="RefSeq" id="WP_174173343.1">
    <property type="nucleotide sequence ID" value="NZ_CP157960.1"/>
</dbReference>
<keyword evidence="1 2" id="KW-0238">DNA-binding</keyword>
<dbReference type="Pfam" id="PF00440">
    <property type="entry name" value="TetR_N"/>
    <property type="match status" value="1"/>
</dbReference>
<dbReference type="InterPro" id="IPR009057">
    <property type="entry name" value="Homeodomain-like_sf"/>
</dbReference>
<dbReference type="InterPro" id="IPR036271">
    <property type="entry name" value="Tet_transcr_reg_TetR-rel_C_sf"/>
</dbReference>
<accession>A0AAU7RPX3</accession>
<evidence type="ECO:0000313" key="5">
    <source>
        <dbReference type="EMBL" id="XBT92242.1"/>
    </source>
</evidence>
<organism evidence="5">
    <name type="scientific">Rhizobium sp. ZPR3</name>
    <dbReference type="NCBI Taxonomy" id="3158967"/>
    <lineage>
        <taxon>Bacteria</taxon>
        <taxon>Pseudomonadati</taxon>
        <taxon>Pseudomonadota</taxon>
        <taxon>Alphaproteobacteria</taxon>
        <taxon>Hyphomicrobiales</taxon>
        <taxon>Rhizobiaceae</taxon>
        <taxon>Rhizobium/Agrobacterium group</taxon>
        <taxon>Rhizobium</taxon>
    </lineage>
</organism>
<evidence type="ECO:0000259" key="4">
    <source>
        <dbReference type="PROSITE" id="PS50977"/>
    </source>
</evidence>
<dbReference type="InterPro" id="IPR001647">
    <property type="entry name" value="HTH_TetR"/>
</dbReference>
<dbReference type="EMBL" id="CP157960">
    <property type="protein sequence ID" value="XBT92242.1"/>
    <property type="molecule type" value="Genomic_DNA"/>
</dbReference>
<dbReference type="AlphaFoldDB" id="A0AAU7RPX3"/>
<reference evidence="5" key="1">
    <citation type="submission" date="2024-06" db="EMBL/GenBank/DDBJ databases">
        <authorList>
            <person name="Li T."/>
            <person name="Gao R."/>
        </authorList>
    </citation>
    <scope>NUCLEOTIDE SEQUENCE</scope>
    <source>
        <strain evidence="5">ZPR3</strain>
    </source>
</reference>
<dbReference type="SUPFAM" id="SSF48498">
    <property type="entry name" value="Tetracyclin repressor-like, C-terminal domain"/>
    <property type="match status" value="1"/>
</dbReference>
<evidence type="ECO:0000256" key="2">
    <source>
        <dbReference type="PROSITE-ProRule" id="PRU00335"/>
    </source>
</evidence>
<feature type="DNA-binding region" description="H-T-H motif" evidence="2">
    <location>
        <begin position="56"/>
        <end position="75"/>
    </location>
</feature>
<gene>
    <name evidence="5" type="ORF">ABM479_15805</name>
</gene>
<dbReference type="PROSITE" id="PS50977">
    <property type="entry name" value="HTH_TETR_2"/>
    <property type="match status" value="1"/>
</dbReference>
<dbReference type="Gene3D" id="1.10.357.10">
    <property type="entry name" value="Tetracycline Repressor, domain 2"/>
    <property type="match status" value="1"/>
</dbReference>
<dbReference type="InterPro" id="IPR041474">
    <property type="entry name" value="NicS_C"/>
</dbReference>
<feature type="domain" description="HTH tetR-type" evidence="4">
    <location>
        <begin position="33"/>
        <end position="93"/>
    </location>
</feature>
<evidence type="ECO:0000256" key="3">
    <source>
        <dbReference type="SAM" id="MobiDB-lite"/>
    </source>
</evidence>
<name>A0AAU7RPX3_9HYPH</name>
<proteinExistence type="predicted"/>
<dbReference type="PRINTS" id="PR00455">
    <property type="entry name" value="HTHTETR"/>
</dbReference>
<dbReference type="PANTHER" id="PTHR30328:SF54">
    <property type="entry name" value="HTH-TYPE TRANSCRIPTIONAL REPRESSOR SCO4008"/>
    <property type="match status" value="1"/>
</dbReference>
<sequence length="234" mass="26195">MAGRARQETENTAQADADKAVAKRSKKVSRNPQRTQETILEAATEEFAAHGFGGARVDAIAARAQTNKRMLYHYFGDKEGLYLAVLEATYATIRNAEKQLDLARRHPEEGMRELALFTWRHFLAHPEFLSLLATENLHHAHYLQRSDKVSAMHSHLIDELADVLRRGEALGIFRPAVDPISVYLTIAALGFFYLSNRHTLSTIFARKLTAPDALNDWGEHIVAVTLASIRVHGA</sequence>
<dbReference type="PANTHER" id="PTHR30328">
    <property type="entry name" value="TRANSCRIPTIONAL REPRESSOR"/>
    <property type="match status" value="1"/>
</dbReference>
<evidence type="ECO:0000256" key="1">
    <source>
        <dbReference type="ARBA" id="ARBA00023125"/>
    </source>
</evidence>